<dbReference type="Proteomes" id="UP000321250">
    <property type="component" value="Unassembled WGS sequence"/>
</dbReference>
<dbReference type="Pfam" id="PF13439">
    <property type="entry name" value="Glyco_transf_4"/>
    <property type="match status" value="1"/>
</dbReference>
<evidence type="ECO:0000259" key="3">
    <source>
        <dbReference type="Pfam" id="PF13439"/>
    </source>
</evidence>
<dbReference type="GO" id="GO:0016757">
    <property type="term" value="F:glycosyltransferase activity"/>
    <property type="evidence" value="ECO:0007669"/>
    <property type="project" value="InterPro"/>
</dbReference>
<organism evidence="4 5">
    <name type="scientific">Sphingomonas ginsenosidivorax</name>
    <dbReference type="NCBI Taxonomy" id="862135"/>
    <lineage>
        <taxon>Bacteria</taxon>
        <taxon>Pseudomonadati</taxon>
        <taxon>Pseudomonadota</taxon>
        <taxon>Alphaproteobacteria</taxon>
        <taxon>Sphingomonadales</taxon>
        <taxon>Sphingomonadaceae</taxon>
        <taxon>Sphingomonas</taxon>
    </lineage>
</organism>
<comment type="caution">
    <text evidence="4">The sequence shown here is derived from an EMBL/GenBank/DDBJ whole genome shotgun (WGS) entry which is preliminary data.</text>
</comment>
<evidence type="ECO:0000259" key="2">
    <source>
        <dbReference type="Pfam" id="PF00534"/>
    </source>
</evidence>
<keyword evidence="1 4" id="KW-0808">Transferase</keyword>
<dbReference type="InterPro" id="IPR028098">
    <property type="entry name" value="Glyco_trans_4-like_N"/>
</dbReference>
<dbReference type="CDD" id="cd03809">
    <property type="entry name" value="GT4_MtfB-like"/>
    <property type="match status" value="1"/>
</dbReference>
<evidence type="ECO:0000256" key="1">
    <source>
        <dbReference type="ARBA" id="ARBA00022679"/>
    </source>
</evidence>
<feature type="domain" description="Glycosyl transferase family 1" evidence="2">
    <location>
        <begin position="206"/>
        <end position="356"/>
    </location>
</feature>
<name>A0A5C6UH33_9SPHN</name>
<gene>
    <name evidence="4" type="ORF">FSB78_14420</name>
</gene>
<keyword evidence="5" id="KW-1185">Reference proteome</keyword>
<dbReference type="Gene3D" id="3.40.50.2000">
    <property type="entry name" value="Glycogen Phosphorylase B"/>
    <property type="match status" value="2"/>
</dbReference>
<feature type="domain" description="Glycosyltransferase subfamily 4-like N-terminal" evidence="3">
    <location>
        <begin position="39"/>
        <end position="191"/>
    </location>
</feature>
<dbReference type="SUPFAM" id="SSF53756">
    <property type="entry name" value="UDP-Glycosyltransferase/glycogen phosphorylase"/>
    <property type="match status" value="1"/>
</dbReference>
<sequence>MEKELPGGKATVSIPRGLPANTRRVVAVDARVLTQTGKGVPRFLYETLRRLALRPEFKLILFSNRPLHMDNVLPIETVVDTAWRRVPGSIWMLARLNQLAKGAGADTLWGPSHVLPTKSRGLRTIVTVHDLVHRLMPETMDRWNRFVSRRLVDGSIRRADRIVAVSNTTGDDMVALLGIARSRIDVVRLGVRFVKTPVPASATTPDGYLFVLGSIEPRKNISGLLDCFASLQRSLPGLSLRLTGAHSWSQSATLRQIRNNDACTILGFLTDADVTAQMAGARAFVIPSHYEGFGLPIVEAVGLAPVIAADIPIFRELAEAIDGIHFVDFGNPDAAAASIATFLASDPAPANFRTGAADELNWDTVADRYAVILDDRD</sequence>
<dbReference type="PANTHER" id="PTHR46401">
    <property type="entry name" value="GLYCOSYLTRANSFERASE WBBK-RELATED"/>
    <property type="match status" value="1"/>
</dbReference>
<accession>A0A5C6UH33</accession>
<dbReference type="PANTHER" id="PTHR46401:SF2">
    <property type="entry name" value="GLYCOSYLTRANSFERASE WBBK-RELATED"/>
    <property type="match status" value="1"/>
</dbReference>
<dbReference type="InterPro" id="IPR001296">
    <property type="entry name" value="Glyco_trans_1"/>
</dbReference>
<protein>
    <submittedName>
        <fullName evidence="4">Glycosyltransferase family 4 protein</fullName>
    </submittedName>
</protein>
<dbReference type="GO" id="GO:0009103">
    <property type="term" value="P:lipopolysaccharide biosynthetic process"/>
    <property type="evidence" value="ECO:0007669"/>
    <property type="project" value="TreeGrafter"/>
</dbReference>
<proteinExistence type="predicted"/>
<evidence type="ECO:0000313" key="4">
    <source>
        <dbReference type="EMBL" id="TXC72009.1"/>
    </source>
</evidence>
<dbReference type="AlphaFoldDB" id="A0A5C6UH33"/>
<reference evidence="4 5" key="1">
    <citation type="journal article" date="2013" name="Antonie Van Leeuwenhoek">
        <title>Sphingomonas ginsenosidivorax sp. nov., with the ability to transform ginsenosides.</title>
        <authorList>
            <person name="Jin X.F."/>
            <person name="Kim J.K."/>
            <person name="Liu Q.M."/>
            <person name="Kang M.S."/>
            <person name="He D."/>
            <person name="Jin F.X."/>
            <person name="Kim S.C."/>
            <person name="Im W.T."/>
        </authorList>
    </citation>
    <scope>NUCLEOTIDE SEQUENCE [LARGE SCALE GENOMIC DNA]</scope>
    <source>
        <strain evidence="4 5">KHI67</strain>
    </source>
</reference>
<evidence type="ECO:0000313" key="5">
    <source>
        <dbReference type="Proteomes" id="UP000321250"/>
    </source>
</evidence>
<dbReference type="Pfam" id="PF00534">
    <property type="entry name" value="Glycos_transf_1"/>
    <property type="match status" value="1"/>
</dbReference>
<dbReference type="EMBL" id="VOQR01000001">
    <property type="protein sequence ID" value="TXC72009.1"/>
    <property type="molecule type" value="Genomic_DNA"/>
</dbReference>